<evidence type="ECO:0000313" key="2">
    <source>
        <dbReference type="EMBL" id="KAK2110496.1"/>
    </source>
</evidence>
<comment type="caution">
    <text evidence="2">The sequence shown here is derived from an EMBL/GenBank/DDBJ whole genome shotgun (WGS) entry which is preliminary data.</text>
</comment>
<name>A0ABQ9VMZ4_SAGOE</name>
<keyword evidence="3" id="KW-1185">Reference proteome</keyword>
<evidence type="ECO:0000256" key="1">
    <source>
        <dbReference type="SAM" id="MobiDB-lite"/>
    </source>
</evidence>
<organism evidence="2 3">
    <name type="scientific">Saguinus oedipus</name>
    <name type="common">Cotton-top tamarin</name>
    <name type="synonym">Oedipomidas oedipus</name>
    <dbReference type="NCBI Taxonomy" id="9490"/>
    <lineage>
        <taxon>Eukaryota</taxon>
        <taxon>Metazoa</taxon>
        <taxon>Chordata</taxon>
        <taxon>Craniata</taxon>
        <taxon>Vertebrata</taxon>
        <taxon>Euteleostomi</taxon>
        <taxon>Mammalia</taxon>
        <taxon>Eutheria</taxon>
        <taxon>Euarchontoglires</taxon>
        <taxon>Primates</taxon>
        <taxon>Haplorrhini</taxon>
        <taxon>Platyrrhini</taxon>
        <taxon>Cebidae</taxon>
        <taxon>Callitrichinae</taxon>
        <taxon>Saguinus</taxon>
    </lineage>
</organism>
<feature type="compositionally biased region" description="Low complexity" evidence="1">
    <location>
        <begin position="68"/>
        <end position="77"/>
    </location>
</feature>
<accession>A0ABQ9VMZ4</accession>
<reference evidence="2 3" key="1">
    <citation type="submission" date="2023-05" db="EMBL/GenBank/DDBJ databases">
        <title>B98-5 Cell Line De Novo Hybrid Assembly: An Optical Mapping Approach.</title>
        <authorList>
            <person name="Kananen K."/>
            <person name="Auerbach J.A."/>
            <person name="Kautto E."/>
            <person name="Blachly J.S."/>
        </authorList>
    </citation>
    <scope>NUCLEOTIDE SEQUENCE [LARGE SCALE GENOMIC DNA]</scope>
    <source>
        <strain evidence="2">B95-8</strain>
        <tissue evidence="2">Cell line</tissue>
    </source>
</reference>
<dbReference type="EMBL" id="JASSZA010000005">
    <property type="protein sequence ID" value="KAK2110496.1"/>
    <property type="molecule type" value="Genomic_DNA"/>
</dbReference>
<feature type="region of interest" description="Disordered" evidence="1">
    <location>
        <begin position="1"/>
        <end position="77"/>
    </location>
</feature>
<dbReference type="Proteomes" id="UP001266305">
    <property type="component" value="Unassembled WGS sequence"/>
</dbReference>
<protein>
    <submittedName>
        <fullName evidence="2">Uncharacterized protein</fullName>
    </submittedName>
</protein>
<feature type="compositionally biased region" description="Polar residues" evidence="1">
    <location>
        <begin position="1"/>
        <end position="12"/>
    </location>
</feature>
<evidence type="ECO:0000313" key="3">
    <source>
        <dbReference type="Proteomes" id="UP001266305"/>
    </source>
</evidence>
<gene>
    <name evidence="2" type="ORF">P7K49_010242</name>
</gene>
<proteinExistence type="predicted"/>
<sequence length="188" mass="20279">MPHSSMPTSRSQLPRLPGASRSPSMRPPVLSSIRQGRPHTWAVDSHSRICTTRGALTGTSPSLPPGPSAQSPQSSFPQPAAVYAIHHQQLPHSFTNMAHVTQAHVQTGITAAPPPHPGDPHLPRRCCCTHPKVMGPPPPKVRCPRVGYLHSQLPHPHPTPTSDTPKVSSLARRLDLQEEPMTGFVSSH</sequence>